<evidence type="ECO:0000259" key="12">
    <source>
        <dbReference type="PROSITE" id="PS50157"/>
    </source>
</evidence>
<dbReference type="SMART" id="SM00355">
    <property type="entry name" value="ZnF_C2H2"/>
    <property type="match status" value="16"/>
</dbReference>
<dbReference type="SUPFAM" id="SSF57667">
    <property type="entry name" value="beta-beta-alpha zinc fingers"/>
    <property type="match status" value="8"/>
</dbReference>
<dbReference type="InterPro" id="IPR006612">
    <property type="entry name" value="THAP_Znf"/>
</dbReference>
<dbReference type="GO" id="GO:0003677">
    <property type="term" value="F:DNA binding"/>
    <property type="evidence" value="ECO:0007669"/>
    <property type="project" value="UniProtKB-UniRule"/>
</dbReference>
<dbReference type="PANTHER" id="PTHR24376">
    <property type="entry name" value="ZINC FINGER PROTEIN"/>
    <property type="match status" value="1"/>
</dbReference>
<dbReference type="AlphaFoldDB" id="A0AA39FU12"/>
<evidence type="ECO:0000256" key="9">
    <source>
        <dbReference type="PROSITE-ProRule" id="PRU00309"/>
    </source>
</evidence>
<name>A0AA39FU12_MICHY</name>
<feature type="domain" description="C2H2-type" evidence="12">
    <location>
        <begin position="849"/>
        <end position="876"/>
    </location>
</feature>
<dbReference type="InterPro" id="IPR038441">
    <property type="entry name" value="THAP_Znf_sf"/>
</dbReference>
<feature type="coiled-coil region" evidence="10">
    <location>
        <begin position="159"/>
        <end position="197"/>
    </location>
</feature>
<keyword evidence="4 8" id="KW-0863">Zinc-finger</keyword>
<evidence type="ECO:0000256" key="3">
    <source>
        <dbReference type="ARBA" id="ARBA00022737"/>
    </source>
</evidence>
<feature type="compositionally biased region" description="Basic and acidic residues" evidence="11">
    <location>
        <begin position="893"/>
        <end position="903"/>
    </location>
</feature>
<evidence type="ECO:0000313" key="14">
    <source>
        <dbReference type="EMBL" id="KAK0175698.1"/>
    </source>
</evidence>
<feature type="domain" description="C2H2-type" evidence="12">
    <location>
        <begin position="627"/>
        <end position="654"/>
    </location>
</feature>
<keyword evidence="2" id="KW-0479">Metal-binding</keyword>
<feature type="domain" description="THAP-type" evidence="13">
    <location>
        <begin position="1"/>
        <end position="82"/>
    </location>
</feature>
<feature type="domain" description="C2H2-type" evidence="12">
    <location>
        <begin position="513"/>
        <end position="541"/>
    </location>
</feature>
<reference evidence="14" key="2">
    <citation type="submission" date="2023-03" db="EMBL/GenBank/DDBJ databases">
        <authorList>
            <person name="Inwood S.N."/>
            <person name="Skelly J.G."/>
            <person name="Guhlin J."/>
            <person name="Harrop T.W.R."/>
            <person name="Goldson S.G."/>
            <person name="Dearden P.K."/>
        </authorList>
    </citation>
    <scope>NUCLEOTIDE SEQUENCE</scope>
    <source>
        <strain evidence="14">Lincoln</strain>
        <tissue evidence="14">Whole body</tissue>
    </source>
</reference>
<feature type="domain" description="C2H2-type" evidence="12">
    <location>
        <begin position="542"/>
        <end position="570"/>
    </location>
</feature>
<dbReference type="PROSITE" id="PS50157">
    <property type="entry name" value="ZINC_FINGER_C2H2_2"/>
    <property type="match status" value="12"/>
</dbReference>
<keyword evidence="3" id="KW-0677">Repeat</keyword>
<feature type="domain" description="C2H2-type" evidence="12">
    <location>
        <begin position="792"/>
        <end position="819"/>
    </location>
</feature>
<feature type="domain" description="C2H2-type" evidence="12">
    <location>
        <begin position="820"/>
        <end position="848"/>
    </location>
</feature>
<dbReference type="PROSITE" id="PS50950">
    <property type="entry name" value="ZF_THAP"/>
    <property type="match status" value="1"/>
</dbReference>
<evidence type="ECO:0000259" key="13">
    <source>
        <dbReference type="PROSITE" id="PS50950"/>
    </source>
</evidence>
<dbReference type="SMART" id="SM00692">
    <property type="entry name" value="DM3"/>
    <property type="match status" value="1"/>
</dbReference>
<keyword evidence="15" id="KW-1185">Reference proteome</keyword>
<keyword evidence="7" id="KW-0539">Nucleus</keyword>
<dbReference type="Gene3D" id="6.20.210.20">
    <property type="entry name" value="THAP domain"/>
    <property type="match status" value="1"/>
</dbReference>
<reference evidence="14" key="1">
    <citation type="journal article" date="2023" name="bioRxiv">
        <title>Scaffold-level genome assemblies of two parasitoid biocontrol wasps reveal the parthenogenesis mechanism and an associated novel virus.</title>
        <authorList>
            <person name="Inwood S."/>
            <person name="Skelly J."/>
            <person name="Guhlin J."/>
            <person name="Harrop T."/>
            <person name="Goldson S."/>
            <person name="Dearden P."/>
        </authorList>
    </citation>
    <scope>NUCLEOTIDE SEQUENCE</scope>
    <source>
        <strain evidence="14">Lincoln</strain>
        <tissue evidence="14">Whole body</tissue>
    </source>
</reference>
<dbReference type="GO" id="GO:0005634">
    <property type="term" value="C:nucleus"/>
    <property type="evidence" value="ECO:0007669"/>
    <property type="project" value="UniProtKB-SubCell"/>
</dbReference>
<comment type="caution">
    <text evidence="14">The sequence shown here is derived from an EMBL/GenBank/DDBJ whole genome shotgun (WGS) entry which is preliminary data.</text>
</comment>
<feature type="domain" description="C2H2-type" evidence="12">
    <location>
        <begin position="400"/>
        <end position="422"/>
    </location>
</feature>
<keyword evidence="5" id="KW-0862">Zinc</keyword>
<evidence type="ECO:0000256" key="10">
    <source>
        <dbReference type="SAM" id="Coils"/>
    </source>
</evidence>
<feature type="compositionally biased region" description="Basic and acidic residues" evidence="11">
    <location>
        <begin position="920"/>
        <end position="929"/>
    </location>
</feature>
<feature type="domain" description="C2H2-type" evidence="12">
    <location>
        <begin position="483"/>
        <end position="511"/>
    </location>
</feature>
<evidence type="ECO:0000313" key="15">
    <source>
        <dbReference type="Proteomes" id="UP001168972"/>
    </source>
</evidence>
<feature type="domain" description="C2H2-type" evidence="12">
    <location>
        <begin position="733"/>
        <end position="761"/>
    </location>
</feature>
<evidence type="ECO:0000256" key="11">
    <source>
        <dbReference type="SAM" id="MobiDB-lite"/>
    </source>
</evidence>
<dbReference type="InterPro" id="IPR013087">
    <property type="entry name" value="Znf_C2H2_type"/>
</dbReference>
<evidence type="ECO:0000256" key="2">
    <source>
        <dbReference type="ARBA" id="ARBA00022723"/>
    </source>
</evidence>
<feature type="region of interest" description="Disordered" evidence="11">
    <location>
        <begin position="893"/>
        <end position="929"/>
    </location>
</feature>
<dbReference type="Proteomes" id="UP001168972">
    <property type="component" value="Unassembled WGS sequence"/>
</dbReference>
<proteinExistence type="predicted"/>
<gene>
    <name evidence="14" type="ORF">PV327_009427</name>
</gene>
<feature type="domain" description="C2H2-type" evidence="12">
    <location>
        <begin position="599"/>
        <end position="626"/>
    </location>
</feature>
<evidence type="ECO:0000256" key="1">
    <source>
        <dbReference type="ARBA" id="ARBA00004123"/>
    </source>
</evidence>
<dbReference type="Gene3D" id="3.30.160.60">
    <property type="entry name" value="Classic Zinc Finger"/>
    <property type="match status" value="7"/>
</dbReference>
<sequence>MVYACSVYNCAKQRETDSNISLHKLPRDSIMRDRWIEVMRCENFEPTQYTKICSKHFTPDSYVTNSRSSIKRLKKDAVPSIFDFPNHLMTRTTPRKLPTSKLQPQNIEIENEDESDEHTVIKNDKAFAETPVKKKRTSYVGDFKKLFYSTDDDGYQIIMNNMLTTKQEQIRKLQQYNRQLLKRVSNLNTSLKNLKRQQMIDNNSSLELSDTIPVARNASKTDEFDDYTLDSIDFSTDSEKNSFENFPLLKEKSTNCIYEEKNNIEIKNNFQVENENDTLDQSKTHDSEHEDIKRYLAQLMIIKQKWEEIKLKKDLLQKELYNSYTEDNIEKLSRILNEKENNSENVPDYLKQKDIVIIQLKDQDIISLYENHNIASMYNKLPDLIDENPSMHSLGDDNLFDCDYCPQIFSNRDTLEVHLKSHDYKIFYFCDDCGSEFANIDAKQAHEITCIKKLICRYCDITLNTKEKKRQHEQNHCDTIFGQICDMCGNKFKYQGTLNQHIKTQHTSWKNVFECPECSEIFAFKQQLNNHLKLFHTPSLTYLCEECGADFKNLSSLRHHQIRNHQSTDNERKSSVCDKLLSSYKSSKHKRIHNKPYTIQCPHCDKMFKNTSTLKPHVILHEDQQQYFCDTCGVGFNHHDELRLHMNIHKKSDSSAPEDYSCQICSEKFPNNSMLVSHRNEIHRNDKHYTCHICYRLMMSMRSLEWHMLYIHNEKPTGITLDDSKNSVNMERHSCIHCDKTFKTAKILITHIKNIHLKNKIIQCLDCGLNFKSKIRLRYHMMAVHNRLKGTTKCSQCSKRFLNQSRLKVHMISHSKEQPYMCEICGTRLKTKIHLLNHHQNQHGDDQPLQCRYCECRFKQMGALVNHERIHINEQPYSCIICEQRFKSFDDKKRHEEGHENRDGAGSQKIVADGNVENSKNQDEQVPKSENDLLEQEYQAIDDHLTDQHNEYDSQYDVIQTIEFDEQKIDNENQDYIQELNQEHIQDIQQEIDEEIDNIAEHEYIDEIGLYDDEEENLEHQQWQHERETEINNDYEQKYKHEYELLPGEAFEVPEVIMNMEDETVYSEEVMTDNIENVKITTNHTVQTESSIHIQQ</sequence>
<dbReference type="PROSITE" id="PS00028">
    <property type="entry name" value="ZINC_FINGER_C2H2_1"/>
    <property type="match status" value="14"/>
</dbReference>
<feature type="domain" description="C2H2-type" evidence="12">
    <location>
        <begin position="660"/>
        <end position="688"/>
    </location>
</feature>
<dbReference type="Pfam" id="PF00096">
    <property type="entry name" value="zf-C2H2"/>
    <property type="match status" value="6"/>
</dbReference>
<evidence type="ECO:0000256" key="8">
    <source>
        <dbReference type="PROSITE-ProRule" id="PRU00042"/>
    </source>
</evidence>
<feature type="domain" description="C2H2-type" evidence="12">
    <location>
        <begin position="762"/>
        <end position="790"/>
    </location>
</feature>
<protein>
    <submittedName>
        <fullName evidence="14">Uncharacterized protein</fullName>
    </submittedName>
</protein>
<evidence type="ECO:0000256" key="7">
    <source>
        <dbReference type="ARBA" id="ARBA00023242"/>
    </source>
</evidence>
<comment type="subcellular location">
    <subcellularLocation>
        <location evidence="1">Nucleus</location>
    </subcellularLocation>
</comment>
<keyword evidence="6 9" id="KW-0238">DNA-binding</keyword>
<evidence type="ECO:0000256" key="5">
    <source>
        <dbReference type="ARBA" id="ARBA00022833"/>
    </source>
</evidence>
<dbReference type="PANTHER" id="PTHR24376:SF235">
    <property type="entry name" value="C2H2-TYPE DOMAIN-CONTAINING PROTEIN"/>
    <property type="match status" value="1"/>
</dbReference>
<dbReference type="SUPFAM" id="SSF57716">
    <property type="entry name" value="Glucocorticoid receptor-like (DNA-binding domain)"/>
    <property type="match status" value="1"/>
</dbReference>
<dbReference type="GO" id="GO:0008270">
    <property type="term" value="F:zinc ion binding"/>
    <property type="evidence" value="ECO:0007669"/>
    <property type="project" value="UniProtKB-KW"/>
</dbReference>
<dbReference type="SMART" id="SM00980">
    <property type="entry name" value="THAP"/>
    <property type="match status" value="1"/>
</dbReference>
<accession>A0AA39FU12</accession>
<keyword evidence="10" id="KW-0175">Coiled coil</keyword>
<organism evidence="14 15">
    <name type="scientific">Microctonus hyperodae</name>
    <name type="common">Parasitoid wasp</name>
    <dbReference type="NCBI Taxonomy" id="165561"/>
    <lineage>
        <taxon>Eukaryota</taxon>
        <taxon>Metazoa</taxon>
        <taxon>Ecdysozoa</taxon>
        <taxon>Arthropoda</taxon>
        <taxon>Hexapoda</taxon>
        <taxon>Insecta</taxon>
        <taxon>Pterygota</taxon>
        <taxon>Neoptera</taxon>
        <taxon>Endopterygota</taxon>
        <taxon>Hymenoptera</taxon>
        <taxon>Apocrita</taxon>
        <taxon>Ichneumonoidea</taxon>
        <taxon>Braconidae</taxon>
        <taxon>Euphorinae</taxon>
        <taxon>Microctonus</taxon>
    </lineage>
</organism>
<evidence type="ECO:0000256" key="6">
    <source>
        <dbReference type="ARBA" id="ARBA00023125"/>
    </source>
</evidence>
<evidence type="ECO:0000256" key="4">
    <source>
        <dbReference type="ARBA" id="ARBA00022771"/>
    </source>
</evidence>
<dbReference type="EMBL" id="JAQQBR010000005">
    <property type="protein sequence ID" value="KAK0175698.1"/>
    <property type="molecule type" value="Genomic_DNA"/>
</dbReference>
<dbReference type="InterPro" id="IPR036236">
    <property type="entry name" value="Znf_C2H2_sf"/>
</dbReference>
<dbReference type="Pfam" id="PF05485">
    <property type="entry name" value="THAP"/>
    <property type="match status" value="1"/>
</dbReference>